<protein>
    <submittedName>
        <fullName evidence="2">Uncharacterized protein</fullName>
    </submittedName>
</protein>
<accession>A0AAW0MPY9</accession>
<organism evidence="2 3">
    <name type="scientific">Mugilogobius chulae</name>
    <name type="common">yellowstripe goby</name>
    <dbReference type="NCBI Taxonomy" id="88201"/>
    <lineage>
        <taxon>Eukaryota</taxon>
        <taxon>Metazoa</taxon>
        <taxon>Chordata</taxon>
        <taxon>Craniata</taxon>
        <taxon>Vertebrata</taxon>
        <taxon>Euteleostomi</taxon>
        <taxon>Actinopterygii</taxon>
        <taxon>Neopterygii</taxon>
        <taxon>Teleostei</taxon>
        <taxon>Neoteleostei</taxon>
        <taxon>Acanthomorphata</taxon>
        <taxon>Gobiaria</taxon>
        <taxon>Gobiiformes</taxon>
        <taxon>Gobioidei</taxon>
        <taxon>Gobiidae</taxon>
        <taxon>Gobionellinae</taxon>
        <taxon>Mugilogobius</taxon>
    </lineage>
</organism>
<dbReference type="AlphaFoldDB" id="A0AAW0MPY9"/>
<feature type="region of interest" description="Disordered" evidence="1">
    <location>
        <begin position="9"/>
        <end position="63"/>
    </location>
</feature>
<comment type="caution">
    <text evidence="2">The sequence shown here is derived from an EMBL/GenBank/DDBJ whole genome shotgun (WGS) entry which is preliminary data.</text>
</comment>
<sequence>MCLIINCDVKSEPRETHRDQPKSWLSPAKRSTETSPSPGSVLLKSGPTETQRDRLRPGSVLMTDPQRPAQVWLSPAKVWTHRDPQRPAQTWFNPEKVRLRDRVSPALVLLESEPTETQRDQLKSWLSPAKVWTHRDPERPAQTWFNPEKVRLKSEQRLNCDVKSELTETGSGPVRYVLLKTGPTETQRGRLRPG</sequence>
<proteinExistence type="predicted"/>
<evidence type="ECO:0000313" key="2">
    <source>
        <dbReference type="EMBL" id="KAK7880383.1"/>
    </source>
</evidence>
<keyword evidence="3" id="KW-1185">Reference proteome</keyword>
<dbReference type="Proteomes" id="UP001460270">
    <property type="component" value="Unassembled WGS sequence"/>
</dbReference>
<feature type="compositionally biased region" description="Basic and acidic residues" evidence="1">
    <location>
        <begin position="9"/>
        <end position="21"/>
    </location>
</feature>
<evidence type="ECO:0000256" key="1">
    <source>
        <dbReference type="SAM" id="MobiDB-lite"/>
    </source>
</evidence>
<gene>
    <name evidence="2" type="ORF">WMY93_032973</name>
</gene>
<reference evidence="3" key="1">
    <citation type="submission" date="2024-04" db="EMBL/GenBank/DDBJ databases">
        <title>Salinicola lusitanus LLJ914,a marine bacterium isolated from the Okinawa Trough.</title>
        <authorList>
            <person name="Li J."/>
        </authorList>
    </citation>
    <scope>NUCLEOTIDE SEQUENCE [LARGE SCALE GENOMIC DNA]</scope>
</reference>
<evidence type="ECO:0000313" key="3">
    <source>
        <dbReference type="Proteomes" id="UP001460270"/>
    </source>
</evidence>
<name>A0AAW0MPY9_9GOBI</name>
<dbReference type="EMBL" id="JBBPFD010000106">
    <property type="protein sequence ID" value="KAK7880383.1"/>
    <property type="molecule type" value="Genomic_DNA"/>
</dbReference>